<dbReference type="AlphaFoldDB" id="A0A4V1AC90"/>
<dbReference type="Proteomes" id="UP000293912">
    <property type="component" value="Plasmid pDSM1084"/>
</dbReference>
<evidence type="ECO:0000313" key="1">
    <source>
        <dbReference type="EMBL" id="QBM30633.1"/>
    </source>
</evidence>
<sequence length="62" mass="6539">MKTQDRENLVKAAQTANLLASDLKALTASADPFLAELSIDLLASAAALEQRLNRLAVLASDS</sequence>
<geneLocation type="plasmid" evidence="1 2">
    <name>pDSM1084</name>
</geneLocation>
<organism evidence="1 2">
    <name type="scientific">Hydrogenophaga pseudoflava</name>
    <name type="common">Pseudomonas carboxydoflava</name>
    <dbReference type="NCBI Taxonomy" id="47421"/>
    <lineage>
        <taxon>Bacteria</taxon>
        <taxon>Pseudomonadati</taxon>
        <taxon>Pseudomonadota</taxon>
        <taxon>Betaproteobacteria</taxon>
        <taxon>Burkholderiales</taxon>
        <taxon>Comamonadaceae</taxon>
        <taxon>Hydrogenophaga</taxon>
    </lineage>
</organism>
<keyword evidence="2" id="KW-1185">Reference proteome</keyword>
<dbReference type="GeneID" id="39465763"/>
<proteinExistence type="predicted"/>
<keyword evidence="1" id="KW-0614">Plasmid</keyword>
<dbReference type="KEGG" id="hpse:HPF_23295"/>
<dbReference type="EMBL" id="CP037868">
    <property type="protein sequence ID" value="QBM30633.1"/>
    <property type="molecule type" value="Genomic_DNA"/>
</dbReference>
<dbReference type="RefSeq" id="WP_133158234.1">
    <property type="nucleotide sequence ID" value="NZ_CP037868.1"/>
</dbReference>
<accession>A0A4V1AC90</accession>
<evidence type="ECO:0000313" key="2">
    <source>
        <dbReference type="Proteomes" id="UP000293912"/>
    </source>
</evidence>
<protein>
    <submittedName>
        <fullName evidence="1">Uncharacterized protein</fullName>
    </submittedName>
</protein>
<gene>
    <name evidence="1" type="ORF">HPF_23295</name>
</gene>
<name>A0A4V1AC90_HYDPS</name>
<reference evidence="1 2" key="1">
    <citation type="submission" date="2019-03" db="EMBL/GenBank/DDBJ databases">
        <authorList>
            <person name="Sebastian G."/>
            <person name="Baumann P."/>
            <person name="Ruckert C."/>
            <person name="Kalinowski J."/>
            <person name="Nebel B."/>
            <person name="Takors R."/>
            <person name="Blombach B."/>
        </authorList>
    </citation>
    <scope>NUCLEOTIDE SEQUENCE [LARGE SCALE GENOMIC DNA]</scope>
    <source>
        <strain evidence="1 2">DSM 1084</strain>
        <plasmid evidence="1 2">pDSM1084</plasmid>
    </source>
</reference>